<dbReference type="PANTHER" id="PTHR30469">
    <property type="entry name" value="MULTIDRUG RESISTANCE PROTEIN MDTA"/>
    <property type="match status" value="1"/>
</dbReference>
<dbReference type="GO" id="GO:1990281">
    <property type="term" value="C:efflux pump complex"/>
    <property type="evidence" value="ECO:0007669"/>
    <property type="project" value="TreeGrafter"/>
</dbReference>
<evidence type="ECO:0000256" key="1">
    <source>
        <dbReference type="ARBA" id="ARBA00009477"/>
    </source>
</evidence>
<gene>
    <name evidence="6" type="ORF">J0M35_10845</name>
</gene>
<sequence>MEVLNDKEKLEIKTSPVRKRPGLWYGVLAVVLIAAIVLAVGYFRSEKKPVAGADGAAAKPDAGSEKAVISVRLLPVQVRPVNMKLLVSGTVWSWDHLTLGSEVGGLKVDGIFVEEGDRVRKGQVLATLQSSILKAQLEREKARALAASASLAKSIQPNRPEDLTALKAAYAQAQAAVAQEEANLVRAKANLQEAAENARRYRWLVAQGAVSAQEADARETQSKVAAADVRNMEERVKASRFSAEQSQQRLSMGLTGGRSEDIAIAKAQKLEIEATIKQLQSQIDQTVIKAPCDGIVMKRHVHLGEIALNNKTMFEIVRDGRLELKAQVPEKDLLYVKEGQPVEMTGDSGKIFKGCVREISPLVEQETRLGTVRIDIDSCPDLKPGNFLRGEILIGKENVATLPTSCVTYKGNRPLVYQVEESQGGSRARMLYVQLGARDGAFVQVLNGLKAGDMVVERGGGFLKDGDPVRVLTGNAQSQP</sequence>
<dbReference type="AlphaFoldDB" id="A0A8J7P7K4"/>
<proteinExistence type="inferred from homology"/>
<organism evidence="6 7">
    <name type="scientific">Candidatus Obscuribacter phosphatis</name>
    <dbReference type="NCBI Taxonomy" id="1906157"/>
    <lineage>
        <taxon>Bacteria</taxon>
        <taxon>Bacillati</taxon>
        <taxon>Candidatus Melainabacteria</taxon>
        <taxon>Candidatus Obscuribacterales</taxon>
        <taxon>Candidatus Obscuribacteraceae</taxon>
        <taxon>Candidatus Obscuribacter</taxon>
    </lineage>
</organism>
<keyword evidence="3" id="KW-0472">Membrane</keyword>
<dbReference type="Gene3D" id="2.40.420.20">
    <property type="match status" value="1"/>
</dbReference>
<dbReference type="Gene3D" id="1.10.287.470">
    <property type="entry name" value="Helix hairpin bin"/>
    <property type="match status" value="2"/>
</dbReference>
<keyword evidence="3" id="KW-1133">Transmembrane helix</keyword>
<evidence type="ECO:0000313" key="6">
    <source>
        <dbReference type="EMBL" id="MBN8660854.1"/>
    </source>
</evidence>
<keyword evidence="2" id="KW-0175">Coiled coil</keyword>
<evidence type="ECO:0000313" key="7">
    <source>
        <dbReference type="Proteomes" id="UP000664277"/>
    </source>
</evidence>
<evidence type="ECO:0000256" key="2">
    <source>
        <dbReference type="SAM" id="Coils"/>
    </source>
</evidence>
<protein>
    <submittedName>
        <fullName evidence="6">Efflux RND transporter periplasmic adaptor subunit</fullName>
    </submittedName>
</protein>
<reference evidence="6" key="1">
    <citation type="submission" date="2021-02" db="EMBL/GenBank/DDBJ databases">
        <title>Genome-Resolved Metagenomics of a Microbial Community Performing Photosynthetic Biological Nutrient Removal.</title>
        <authorList>
            <person name="Mcdaniel E.A."/>
        </authorList>
    </citation>
    <scope>NUCLEOTIDE SEQUENCE</scope>
    <source>
        <strain evidence="6">UWPOB_OBS1</strain>
    </source>
</reference>
<dbReference type="EMBL" id="JAFLCK010000014">
    <property type="protein sequence ID" value="MBN8660854.1"/>
    <property type="molecule type" value="Genomic_DNA"/>
</dbReference>
<dbReference type="InterPro" id="IPR058647">
    <property type="entry name" value="BSH_CzcB-like"/>
</dbReference>
<feature type="domain" description="CusB-like beta-barrel" evidence="4">
    <location>
        <begin position="324"/>
        <end position="389"/>
    </location>
</feature>
<dbReference type="Pfam" id="PF25954">
    <property type="entry name" value="Beta-barrel_RND_2"/>
    <property type="match status" value="1"/>
</dbReference>
<dbReference type="PRINTS" id="PR01490">
    <property type="entry name" value="RTXTOXIND"/>
</dbReference>
<dbReference type="PANTHER" id="PTHR30469:SF15">
    <property type="entry name" value="HLYD FAMILY OF SECRETION PROTEINS"/>
    <property type="match status" value="1"/>
</dbReference>
<dbReference type="Gene3D" id="2.40.50.100">
    <property type="match status" value="2"/>
</dbReference>
<dbReference type="NCBIfam" id="TIGR01730">
    <property type="entry name" value="RND_mfp"/>
    <property type="match status" value="1"/>
</dbReference>
<dbReference type="InterPro" id="IPR058792">
    <property type="entry name" value="Beta-barrel_RND_2"/>
</dbReference>
<accession>A0A8J7P7K4</accession>
<evidence type="ECO:0000259" key="5">
    <source>
        <dbReference type="Pfam" id="PF25973"/>
    </source>
</evidence>
<feature type="domain" description="CzcB-like barrel-sandwich hybrid" evidence="5">
    <location>
        <begin position="108"/>
        <end position="316"/>
    </location>
</feature>
<evidence type="ECO:0000259" key="4">
    <source>
        <dbReference type="Pfam" id="PF25954"/>
    </source>
</evidence>
<dbReference type="Pfam" id="PF25973">
    <property type="entry name" value="BSH_CzcB"/>
    <property type="match status" value="1"/>
</dbReference>
<dbReference type="Proteomes" id="UP000664277">
    <property type="component" value="Unassembled WGS sequence"/>
</dbReference>
<comment type="similarity">
    <text evidence="1">Belongs to the membrane fusion protein (MFP) (TC 8.A.1) family.</text>
</comment>
<feature type="transmembrane region" description="Helical" evidence="3">
    <location>
        <begin position="23"/>
        <end position="43"/>
    </location>
</feature>
<comment type="caution">
    <text evidence="6">The sequence shown here is derived from an EMBL/GenBank/DDBJ whole genome shotgun (WGS) entry which is preliminary data.</text>
</comment>
<name>A0A8J7P7K4_9BACT</name>
<evidence type="ECO:0000256" key="3">
    <source>
        <dbReference type="SAM" id="Phobius"/>
    </source>
</evidence>
<dbReference type="InterPro" id="IPR006143">
    <property type="entry name" value="RND_pump_MFP"/>
</dbReference>
<dbReference type="GO" id="GO:0015562">
    <property type="term" value="F:efflux transmembrane transporter activity"/>
    <property type="evidence" value="ECO:0007669"/>
    <property type="project" value="TreeGrafter"/>
</dbReference>
<keyword evidence="3" id="KW-0812">Transmembrane</keyword>
<feature type="coiled-coil region" evidence="2">
    <location>
        <begin position="163"/>
        <end position="197"/>
    </location>
</feature>
<dbReference type="Gene3D" id="2.40.30.170">
    <property type="match status" value="1"/>
</dbReference>
<dbReference type="SUPFAM" id="SSF111369">
    <property type="entry name" value="HlyD-like secretion proteins"/>
    <property type="match status" value="2"/>
</dbReference>